<reference evidence="2" key="1">
    <citation type="submission" date="2020-04" db="EMBL/GenBank/DDBJ databases">
        <authorList>
            <person name="Alioto T."/>
            <person name="Alioto T."/>
            <person name="Gomez Garrido J."/>
        </authorList>
    </citation>
    <scope>NUCLEOTIDE SEQUENCE</scope>
    <source>
        <strain evidence="2">A484AB</strain>
    </source>
</reference>
<evidence type="ECO:0000313" key="2">
    <source>
        <dbReference type="EMBL" id="CAB4008326.1"/>
    </source>
</evidence>
<sequence>MPSITPPNIPTTHGRGKDITLAKQVFQDEQEQPTSPMQSKKLIEKPSRKRKRETERLSGRPTKDEVLMRMNEVNDDMATLQLSRRELVLPNSEGVCKKSKTILTKLKRDITVSNKNNL</sequence>
<comment type="caution">
    <text evidence="2">The sequence shown here is derived from an EMBL/GenBank/DDBJ whole genome shotgun (WGS) entry which is preliminary data.</text>
</comment>
<proteinExistence type="predicted"/>
<evidence type="ECO:0000313" key="3">
    <source>
        <dbReference type="Proteomes" id="UP001152795"/>
    </source>
</evidence>
<feature type="compositionally biased region" description="Basic and acidic residues" evidence="1">
    <location>
        <begin position="41"/>
        <end position="62"/>
    </location>
</feature>
<gene>
    <name evidence="2" type="ORF">PACLA_8A054958</name>
</gene>
<organism evidence="2 3">
    <name type="scientific">Paramuricea clavata</name>
    <name type="common">Red gorgonian</name>
    <name type="synonym">Violescent sea-whip</name>
    <dbReference type="NCBI Taxonomy" id="317549"/>
    <lineage>
        <taxon>Eukaryota</taxon>
        <taxon>Metazoa</taxon>
        <taxon>Cnidaria</taxon>
        <taxon>Anthozoa</taxon>
        <taxon>Octocorallia</taxon>
        <taxon>Malacalcyonacea</taxon>
        <taxon>Plexauridae</taxon>
        <taxon>Paramuricea</taxon>
    </lineage>
</organism>
<name>A0A7D9EH42_PARCT</name>
<protein>
    <submittedName>
        <fullName evidence="2">Uncharacterized protein</fullName>
    </submittedName>
</protein>
<dbReference type="EMBL" id="CACRXK020006089">
    <property type="protein sequence ID" value="CAB4008326.1"/>
    <property type="molecule type" value="Genomic_DNA"/>
</dbReference>
<evidence type="ECO:0000256" key="1">
    <source>
        <dbReference type="SAM" id="MobiDB-lite"/>
    </source>
</evidence>
<feature type="region of interest" description="Disordered" evidence="1">
    <location>
        <begin position="27"/>
        <end position="62"/>
    </location>
</feature>
<accession>A0A7D9EH42</accession>
<keyword evidence="3" id="KW-1185">Reference proteome</keyword>
<dbReference type="Proteomes" id="UP001152795">
    <property type="component" value="Unassembled WGS sequence"/>
</dbReference>
<dbReference type="AlphaFoldDB" id="A0A7D9EH42"/>